<protein>
    <submittedName>
        <fullName evidence="1">Uncharacterized protein</fullName>
    </submittedName>
</protein>
<dbReference type="AlphaFoldDB" id="A0A0C9W5C5"/>
<gene>
    <name evidence="1" type="ORF">HYDPIDRAFT_103948</name>
</gene>
<dbReference type="OrthoDB" id="5422293at2759"/>
<accession>A0A0C9W5C5</accession>
<evidence type="ECO:0000313" key="1">
    <source>
        <dbReference type="EMBL" id="KIJ57711.1"/>
    </source>
</evidence>
<name>A0A0C9W5C5_9AGAM</name>
<evidence type="ECO:0000313" key="2">
    <source>
        <dbReference type="Proteomes" id="UP000053820"/>
    </source>
</evidence>
<sequence length="201" mass="23423">MAASTEPLPPSVSELLANRQKARSHCPINCSYLWRRSRSQPSFLSRLLRQPLSDTPSASFYRIYEFFVLDWNVAFRNELEYFCCSHPDWSVCDLPDPEDRDPLRYAVLAVLTRLMCASFNRRIELGLPRDAPPIIEDFEELQACPKVFERPPEWAERVDFLQERVIMPDAEGNELTEDDPNISEEFHTMNIIAPTPHIYFI</sequence>
<dbReference type="Proteomes" id="UP000053820">
    <property type="component" value="Unassembled WGS sequence"/>
</dbReference>
<dbReference type="EMBL" id="KN840161">
    <property type="protein sequence ID" value="KIJ57711.1"/>
    <property type="molecule type" value="Genomic_DNA"/>
</dbReference>
<organism evidence="1 2">
    <name type="scientific">Hydnomerulius pinastri MD-312</name>
    <dbReference type="NCBI Taxonomy" id="994086"/>
    <lineage>
        <taxon>Eukaryota</taxon>
        <taxon>Fungi</taxon>
        <taxon>Dikarya</taxon>
        <taxon>Basidiomycota</taxon>
        <taxon>Agaricomycotina</taxon>
        <taxon>Agaricomycetes</taxon>
        <taxon>Agaricomycetidae</taxon>
        <taxon>Boletales</taxon>
        <taxon>Boletales incertae sedis</taxon>
        <taxon>Leucogyrophana</taxon>
    </lineage>
</organism>
<keyword evidence="2" id="KW-1185">Reference proteome</keyword>
<dbReference type="HOGENOM" id="CLU_082473_0_0_1"/>
<reference evidence="1 2" key="1">
    <citation type="submission" date="2014-04" db="EMBL/GenBank/DDBJ databases">
        <title>Evolutionary Origins and Diversification of the Mycorrhizal Mutualists.</title>
        <authorList>
            <consortium name="DOE Joint Genome Institute"/>
            <consortium name="Mycorrhizal Genomics Consortium"/>
            <person name="Kohler A."/>
            <person name="Kuo A."/>
            <person name="Nagy L.G."/>
            <person name="Floudas D."/>
            <person name="Copeland A."/>
            <person name="Barry K.W."/>
            <person name="Cichocki N."/>
            <person name="Veneault-Fourrey C."/>
            <person name="LaButti K."/>
            <person name="Lindquist E.A."/>
            <person name="Lipzen A."/>
            <person name="Lundell T."/>
            <person name="Morin E."/>
            <person name="Murat C."/>
            <person name="Riley R."/>
            <person name="Ohm R."/>
            <person name="Sun H."/>
            <person name="Tunlid A."/>
            <person name="Henrissat B."/>
            <person name="Grigoriev I.V."/>
            <person name="Hibbett D.S."/>
            <person name="Martin F."/>
        </authorList>
    </citation>
    <scope>NUCLEOTIDE SEQUENCE [LARGE SCALE GENOMIC DNA]</scope>
    <source>
        <strain evidence="1 2">MD-312</strain>
    </source>
</reference>
<proteinExistence type="predicted"/>